<comment type="caution">
    <text evidence="4">The sequence shown here is derived from an EMBL/GenBank/DDBJ whole genome shotgun (WGS) entry which is preliminary data.</text>
</comment>
<evidence type="ECO:0000256" key="1">
    <source>
        <dbReference type="ARBA" id="ARBA00022679"/>
    </source>
</evidence>
<evidence type="ECO:0000259" key="3">
    <source>
        <dbReference type="Pfam" id="PF01467"/>
    </source>
</evidence>
<reference evidence="4 5" key="1">
    <citation type="journal article" date="2016" name="Nat. Commun.">
        <title>Thousands of microbial genomes shed light on interconnected biogeochemical processes in an aquifer system.</title>
        <authorList>
            <person name="Anantharaman K."/>
            <person name="Brown C.T."/>
            <person name="Hug L.A."/>
            <person name="Sharon I."/>
            <person name="Castelle C.J."/>
            <person name="Probst A.J."/>
            <person name="Thomas B.C."/>
            <person name="Singh A."/>
            <person name="Wilkins M.J."/>
            <person name="Karaoz U."/>
            <person name="Brodie E.L."/>
            <person name="Williams K.H."/>
            <person name="Hubbard S.S."/>
            <person name="Banfield J.F."/>
        </authorList>
    </citation>
    <scope>NUCLEOTIDE SEQUENCE [LARGE SCALE GENOMIC DNA]</scope>
</reference>
<keyword evidence="1" id="KW-0808">Transferase</keyword>
<dbReference type="PANTHER" id="PTHR43793:SF2">
    <property type="entry name" value="BIFUNCTIONAL PROTEIN HLDE"/>
    <property type="match status" value="1"/>
</dbReference>
<protein>
    <recommendedName>
        <fullName evidence="3">Cytidyltransferase-like domain-containing protein</fullName>
    </recommendedName>
</protein>
<dbReference type="InterPro" id="IPR004821">
    <property type="entry name" value="Cyt_trans-like"/>
</dbReference>
<sequence>MSEKKILSDQDLDIFAVKKKKVLVGGCFDVFHIGHLRFLESAKRQGDLLIVALESDEFIRTKKNRHPFHNQAERAEILSHLDCVDFVIMLSYLRGDDDYMALVKRIKPEIIAITENDKLISKKANQAKAVGGELVVVTPFIGNKSSIDLLKAIKKLD</sequence>
<dbReference type="InterPro" id="IPR050385">
    <property type="entry name" value="Archaeal_FAD_synthase"/>
</dbReference>
<dbReference type="PANTHER" id="PTHR43793">
    <property type="entry name" value="FAD SYNTHASE"/>
    <property type="match status" value="1"/>
</dbReference>
<name>A0A1F7JNE6_9BACT</name>
<evidence type="ECO:0000313" key="4">
    <source>
        <dbReference type="EMBL" id="OGK57116.1"/>
    </source>
</evidence>
<accession>A0A1F7JNE6</accession>
<dbReference type="EMBL" id="MGAY01000012">
    <property type="protein sequence ID" value="OGK57116.1"/>
    <property type="molecule type" value="Genomic_DNA"/>
</dbReference>
<dbReference type="NCBIfam" id="TIGR00125">
    <property type="entry name" value="cyt_tran_rel"/>
    <property type="match status" value="1"/>
</dbReference>
<dbReference type="Pfam" id="PF01467">
    <property type="entry name" value="CTP_transf_like"/>
    <property type="match status" value="1"/>
</dbReference>
<proteinExistence type="predicted"/>
<dbReference type="InterPro" id="IPR014729">
    <property type="entry name" value="Rossmann-like_a/b/a_fold"/>
</dbReference>
<dbReference type="SUPFAM" id="SSF52374">
    <property type="entry name" value="Nucleotidylyl transferase"/>
    <property type="match status" value="1"/>
</dbReference>
<dbReference type="Proteomes" id="UP000176376">
    <property type="component" value="Unassembled WGS sequence"/>
</dbReference>
<dbReference type="STRING" id="1802074.A3J15_02505"/>
<evidence type="ECO:0000313" key="5">
    <source>
        <dbReference type="Proteomes" id="UP000176376"/>
    </source>
</evidence>
<keyword evidence="2" id="KW-0548">Nucleotidyltransferase</keyword>
<evidence type="ECO:0000256" key="2">
    <source>
        <dbReference type="ARBA" id="ARBA00022695"/>
    </source>
</evidence>
<gene>
    <name evidence="4" type="ORF">A3J15_02505</name>
</gene>
<dbReference type="AlphaFoldDB" id="A0A1F7JNE6"/>
<organism evidence="4 5">
    <name type="scientific">Candidatus Roizmanbacteria bacterium RIFCSPLOWO2_02_FULL_38_10</name>
    <dbReference type="NCBI Taxonomy" id="1802074"/>
    <lineage>
        <taxon>Bacteria</taxon>
        <taxon>Candidatus Roizmaniibacteriota</taxon>
    </lineage>
</organism>
<feature type="domain" description="Cytidyltransferase-like" evidence="3">
    <location>
        <begin position="23"/>
        <end position="114"/>
    </location>
</feature>
<dbReference type="GO" id="GO:0016779">
    <property type="term" value="F:nucleotidyltransferase activity"/>
    <property type="evidence" value="ECO:0007669"/>
    <property type="project" value="UniProtKB-KW"/>
</dbReference>
<dbReference type="Gene3D" id="3.40.50.620">
    <property type="entry name" value="HUPs"/>
    <property type="match status" value="1"/>
</dbReference>